<accession>A0A328AV17</accession>
<keyword evidence="2" id="KW-1185">Reference proteome</keyword>
<organism evidence="1 2">
    <name type="scientific">Phenylobacterium hankyongense</name>
    <dbReference type="NCBI Taxonomy" id="1813876"/>
    <lineage>
        <taxon>Bacteria</taxon>
        <taxon>Pseudomonadati</taxon>
        <taxon>Pseudomonadota</taxon>
        <taxon>Alphaproteobacteria</taxon>
        <taxon>Caulobacterales</taxon>
        <taxon>Caulobacteraceae</taxon>
        <taxon>Phenylobacterium</taxon>
    </lineage>
</organism>
<evidence type="ECO:0000313" key="1">
    <source>
        <dbReference type="EMBL" id="RAK58853.1"/>
    </source>
</evidence>
<dbReference type="Proteomes" id="UP000249842">
    <property type="component" value="Unassembled WGS sequence"/>
</dbReference>
<gene>
    <name evidence="1" type="ORF">DJ021_03075</name>
</gene>
<dbReference type="EMBL" id="QFYP01000001">
    <property type="protein sequence ID" value="RAK58853.1"/>
    <property type="molecule type" value="Genomic_DNA"/>
</dbReference>
<dbReference type="AlphaFoldDB" id="A0A328AV17"/>
<evidence type="ECO:0000313" key="2">
    <source>
        <dbReference type="Proteomes" id="UP000249842"/>
    </source>
</evidence>
<comment type="caution">
    <text evidence="1">The sequence shown here is derived from an EMBL/GenBank/DDBJ whole genome shotgun (WGS) entry which is preliminary data.</text>
</comment>
<reference evidence="2" key="1">
    <citation type="submission" date="2018-05" db="EMBL/GenBank/DDBJ databases">
        <authorList>
            <person name="Li X."/>
        </authorList>
    </citation>
    <scope>NUCLEOTIDE SEQUENCE [LARGE SCALE GENOMIC DNA]</scope>
    <source>
        <strain evidence="2">HKS-05</strain>
    </source>
</reference>
<protein>
    <submittedName>
        <fullName evidence="1">Uncharacterized protein</fullName>
    </submittedName>
</protein>
<sequence>MTVMTNYTLMAYAPEAAQPFQQTIAAARDSDALEAVRRFLRGPQGVRQVELWRDDRRIATVERVV</sequence>
<name>A0A328AV17_9CAUL</name>
<proteinExistence type="predicted"/>